<proteinExistence type="predicted"/>
<keyword evidence="4" id="KW-1185">Reference proteome</keyword>
<dbReference type="InterPro" id="IPR029063">
    <property type="entry name" value="SAM-dependent_MTases_sf"/>
</dbReference>
<gene>
    <name evidence="3" type="ORF">GCM10007874_22410</name>
</gene>
<dbReference type="RefSeq" id="WP_284312101.1">
    <property type="nucleotide sequence ID" value="NZ_BSPC01000021.1"/>
</dbReference>
<protein>
    <submittedName>
        <fullName evidence="3">Uncharacterized protein</fullName>
    </submittedName>
</protein>
<accession>A0ABQ6CG74</accession>
<comment type="caution">
    <text evidence="3">The sequence shown here is derived from an EMBL/GenBank/DDBJ whole genome shotgun (WGS) entry which is preliminary data.</text>
</comment>
<keyword evidence="1" id="KW-0479">Metal-binding</keyword>
<keyword evidence="2" id="KW-0460">Magnesium</keyword>
<dbReference type="Proteomes" id="UP001156882">
    <property type="component" value="Unassembled WGS sequence"/>
</dbReference>
<dbReference type="InterPro" id="IPR042086">
    <property type="entry name" value="MeTrfase_capping"/>
</dbReference>
<name>A0ABQ6CG74_9HYPH</name>
<dbReference type="SUPFAM" id="SSF53335">
    <property type="entry name" value="S-adenosyl-L-methionine-dependent methyltransferases"/>
    <property type="match status" value="1"/>
</dbReference>
<evidence type="ECO:0000256" key="2">
    <source>
        <dbReference type="ARBA" id="ARBA00022842"/>
    </source>
</evidence>
<dbReference type="Gene3D" id="1.10.1200.270">
    <property type="entry name" value="Methyltransferase, alpha-helical capping domain"/>
    <property type="match status" value="1"/>
</dbReference>
<dbReference type="EMBL" id="BSPC01000021">
    <property type="protein sequence ID" value="GLS19224.1"/>
    <property type="molecule type" value="Genomic_DNA"/>
</dbReference>
<evidence type="ECO:0000313" key="3">
    <source>
        <dbReference type="EMBL" id="GLS19224.1"/>
    </source>
</evidence>
<sequence length="191" mass="21824">MSELHEVVDAVRQQQADDWRRFLEVRSSEMRPGAKLLTGFTARTATDSGWEWLLGELWSTVGDMGREGLFSMEEQCRITIPIGFRSIEDVQAPLKESGHFADLVVERIEILKVADPCWDDFQRTGDRLSFARRHADMTQAWAGPTIGRLIDPARNRTRLVDELFARFVQRLAANPRKHEPYMAVALLTKAP</sequence>
<dbReference type="Pfam" id="PF03492">
    <property type="entry name" value="Methyltransf_7"/>
    <property type="match status" value="1"/>
</dbReference>
<organism evidence="3 4">
    <name type="scientific">Labrys miyagiensis</name>
    <dbReference type="NCBI Taxonomy" id="346912"/>
    <lineage>
        <taxon>Bacteria</taxon>
        <taxon>Pseudomonadati</taxon>
        <taxon>Pseudomonadota</taxon>
        <taxon>Alphaproteobacteria</taxon>
        <taxon>Hyphomicrobiales</taxon>
        <taxon>Xanthobacteraceae</taxon>
        <taxon>Labrys</taxon>
    </lineage>
</organism>
<reference evidence="4" key="1">
    <citation type="journal article" date="2019" name="Int. J. Syst. Evol. Microbiol.">
        <title>The Global Catalogue of Microorganisms (GCM) 10K type strain sequencing project: providing services to taxonomists for standard genome sequencing and annotation.</title>
        <authorList>
            <consortium name="The Broad Institute Genomics Platform"/>
            <consortium name="The Broad Institute Genome Sequencing Center for Infectious Disease"/>
            <person name="Wu L."/>
            <person name="Ma J."/>
        </authorList>
    </citation>
    <scope>NUCLEOTIDE SEQUENCE [LARGE SCALE GENOMIC DNA]</scope>
    <source>
        <strain evidence="4">NBRC 101365</strain>
    </source>
</reference>
<evidence type="ECO:0000256" key="1">
    <source>
        <dbReference type="ARBA" id="ARBA00022723"/>
    </source>
</evidence>
<dbReference type="InterPro" id="IPR005299">
    <property type="entry name" value="MeTrfase_7"/>
</dbReference>
<evidence type="ECO:0000313" key="4">
    <source>
        <dbReference type="Proteomes" id="UP001156882"/>
    </source>
</evidence>